<feature type="region of interest" description="Disordered" evidence="1">
    <location>
        <begin position="213"/>
        <end position="272"/>
    </location>
</feature>
<feature type="region of interest" description="Disordered" evidence="1">
    <location>
        <begin position="295"/>
        <end position="402"/>
    </location>
</feature>
<dbReference type="EMBL" id="CACVBS010000045">
    <property type="protein sequence ID" value="CAA7264578.1"/>
    <property type="molecule type" value="Genomic_DNA"/>
</dbReference>
<protein>
    <submittedName>
        <fullName evidence="2">Uncharacterized protein</fullName>
    </submittedName>
</protein>
<feature type="compositionally biased region" description="Polar residues" evidence="1">
    <location>
        <begin position="37"/>
        <end position="51"/>
    </location>
</feature>
<feature type="region of interest" description="Disordered" evidence="1">
    <location>
        <begin position="26"/>
        <end position="51"/>
    </location>
</feature>
<comment type="caution">
    <text evidence="2">The sequence shown here is derived from an EMBL/GenBank/DDBJ whole genome shotgun (WGS) entry which is preliminary data.</text>
</comment>
<feature type="compositionally biased region" description="Polar residues" evidence="1">
    <location>
        <begin position="364"/>
        <end position="375"/>
    </location>
</feature>
<feature type="region of interest" description="Disordered" evidence="1">
    <location>
        <begin position="93"/>
        <end position="123"/>
    </location>
</feature>
<evidence type="ECO:0000313" key="3">
    <source>
        <dbReference type="Proteomes" id="UP000467700"/>
    </source>
</evidence>
<organism evidence="2 3">
    <name type="scientific">Cyclocybe aegerita</name>
    <name type="common">Black poplar mushroom</name>
    <name type="synonym">Agrocybe aegerita</name>
    <dbReference type="NCBI Taxonomy" id="1973307"/>
    <lineage>
        <taxon>Eukaryota</taxon>
        <taxon>Fungi</taxon>
        <taxon>Dikarya</taxon>
        <taxon>Basidiomycota</taxon>
        <taxon>Agaricomycotina</taxon>
        <taxon>Agaricomycetes</taxon>
        <taxon>Agaricomycetidae</taxon>
        <taxon>Agaricales</taxon>
        <taxon>Agaricineae</taxon>
        <taxon>Bolbitiaceae</taxon>
        <taxon>Cyclocybe</taxon>
    </lineage>
</organism>
<sequence>MYSAAQASSSSHSNAAFATAVDALPTPQMPLAGSSRGPINNQQNSKNTVSRRLSQEALADADVNIPSGCAKESRRAGREQSLDAITSIPLAQERFPSPAGDSEAAGPSNSTTTLPPHPATRADGDQAVHQFTYVHLAQIMREIEGSYELEARQGEEIKTLSEQLFAAAWQASMSTPQEIRHRCLGRVTDLLGEGVGQLVSFDGRHLRLEGKLPERSPSWDFGNLAPGPVLSRGAEQKRRRKESREEVVAAESLPSTAATIEHSLDDAGRPMKRRRLDTENVFNTQEASWAAQVFEEESELQDDRGDGTDPDSDGTDPDSDGTEPDDDAEDPAPQASTSSASSSSANVANPVATTPPQRPRGLQRASTSYDLSFNESLSALPPAPTTPRPKPKKKDRPQHIPVPYSQAAGTWQEKGVLERCWDGWGYIDGRLYLNAREEANQERMVTDWIDRI</sequence>
<dbReference type="AlphaFoldDB" id="A0A8S0W6D6"/>
<evidence type="ECO:0000313" key="2">
    <source>
        <dbReference type="EMBL" id="CAA7264578.1"/>
    </source>
</evidence>
<proteinExistence type="predicted"/>
<gene>
    <name evidence="2" type="ORF">AAE3_LOCUS6778</name>
</gene>
<evidence type="ECO:0000256" key="1">
    <source>
        <dbReference type="SAM" id="MobiDB-lite"/>
    </source>
</evidence>
<dbReference type="Proteomes" id="UP000467700">
    <property type="component" value="Unassembled WGS sequence"/>
</dbReference>
<feature type="compositionally biased region" description="Low complexity" evidence="1">
    <location>
        <begin position="331"/>
        <end position="352"/>
    </location>
</feature>
<reference evidence="2 3" key="1">
    <citation type="submission" date="2020-01" db="EMBL/GenBank/DDBJ databases">
        <authorList>
            <person name="Gupta K D."/>
        </authorList>
    </citation>
    <scope>NUCLEOTIDE SEQUENCE [LARGE SCALE GENOMIC DNA]</scope>
</reference>
<feature type="compositionally biased region" description="Acidic residues" evidence="1">
    <location>
        <begin position="308"/>
        <end position="330"/>
    </location>
</feature>
<name>A0A8S0W6D6_CYCAE</name>
<accession>A0A8S0W6D6</accession>
<keyword evidence="3" id="KW-1185">Reference proteome</keyword>